<dbReference type="EMBL" id="BDSP01000111">
    <property type="protein sequence ID" value="GAX17059.1"/>
    <property type="molecule type" value="Genomic_DNA"/>
</dbReference>
<dbReference type="PROSITE" id="PS50213">
    <property type="entry name" value="FAS1"/>
    <property type="match status" value="1"/>
</dbReference>
<organism evidence="2 3">
    <name type="scientific">Fistulifera solaris</name>
    <name type="common">Oleaginous diatom</name>
    <dbReference type="NCBI Taxonomy" id="1519565"/>
    <lineage>
        <taxon>Eukaryota</taxon>
        <taxon>Sar</taxon>
        <taxon>Stramenopiles</taxon>
        <taxon>Ochrophyta</taxon>
        <taxon>Bacillariophyta</taxon>
        <taxon>Bacillariophyceae</taxon>
        <taxon>Bacillariophycidae</taxon>
        <taxon>Naviculales</taxon>
        <taxon>Naviculaceae</taxon>
        <taxon>Fistulifera</taxon>
    </lineage>
</organism>
<reference evidence="2 3" key="1">
    <citation type="journal article" date="2015" name="Plant Cell">
        <title>Oil accumulation by the oleaginous diatom Fistulifera solaris as revealed by the genome and transcriptome.</title>
        <authorList>
            <person name="Tanaka T."/>
            <person name="Maeda Y."/>
            <person name="Veluchamy A."/>
            <person name="Tanaka M."/>
            <person name="Abida H."/>
            <person name="Marechal E."/>
            <person name="Bowler C."/>
            <person name="Muto M."/>
            <person name="Sunaga Y."/>
            <person name="Tanaka M."/>
            <person name="Yoshino T."/>
            <person name="Taniguchi T."/>
            <person name="Fukuda Y."/>
            <person name="Nemoto M."/>
            <person name="Matsumoto M."/>
            <person name="Wong P.S."/>
            <person name="Aburatani S."/>
            <person name="Fujibuchi W."/>
        </authorList>
    </citation>
    <scope>NUCLEOTIDE SEQUENCE [LARGE SCALE GENOMIC DNA]</scope>
    <source>
        <strain evidence="2 3">JPCC DA0580</strain>
    </source>
</reference>
<feature type="domain" description="FAS1" evidence="1">
    <location>
        <begin position="41"/>
        <end position="190"/>
    </location>
</feature>
<evidence type="ECO:0000259" key="1">
    <source>
        <dbReference type="PROSITE" id="PS50213"/>
    </source>
</evidence>
<proteinExistence type="predicted"/>
<dbReference type="SUPFAM" id="SSF82153">
    <property type="entry name" value="FAS1 domain"/>
    <property type="match status" value="1"/>
</dbReference>
<sequence length="208" mass="22575">MQRLTFVLLTAVGVVCGFTSRAQLLSLPRSRLAMSTEPQGNQSELELFLADRYPSFYQLVLKPNEKVVKTLRKNASFGFTLFVPNEAAFGKLGEKRINQLKDARNLETASKISDYHTIGEETVPLDVLLGDNIGGVLTMGGEVRVGPSQSGGFFGIGAKDDGGVVIGSNAKIVQSFQFGAGVIHEVDSLVSPEILWRYVDQLRIPGSK</sequence>
<protein>
    <recommendedName>
        <fullName evidence="1">FAS1 domain-containing protein</fullName>
    </recommendedName>
</protein>
<name>A0A1Z5JSZ3_FISSO</name>
<dbReference type="Proteomes" id="UP000198406">
    <property type="component" value="Unassembled WGS sequence"/>
</dbReference>
<dbReference type="InterPro" id="IPR000782">
    <property type="entry name" value="FAS1_domain"/>
</dbReference>
<dbReference type="InParanoid" id="A0A1Z5JSZ3"/>
<accession>A0A1Z5JSZ3</accession>
<evidence type="ECO:0000313" key="2">
    <source>
        <dbReference type="EMBL" id="GAX17059.1"/>
    </source>
</evidence>
<dbReference type="SMART" id="SM00554">
    <property type="entry name" value="FAS1"/>
    <property type="match status" value="1"/>
</dbReference>
<comment type="caution">
    <text evidence="2">The sequence shown here is derived from an EMBL/GenBank/DDBJ whole genome shotgun (WGS) entry which is preliminary data.</text>
</comment>
<dbReference type="InterPro" id="IPR036378">
    <property type="entry name" value="FAS1_dom_sf"/>
</dbReference>
<dbReference type="Pfam" id="PF02469">
    <property type="entry name" value="Fasciclin"/>
    <property type="match status" value="1"/>
</dbReference>
<keyword evidence="3" id="KW-1185">Reference proteome</keyword>
<dbReference type="AlphaFoldDB" id="A0A1Z5JSZ3"/>
<dbReference type="Gene3D" id="2.30.180.10">
    <property type="entry name" value="FAS1 domain"/>
    <property type="match status" value="1"/>
</dbReference>
<evidence type="ECO:0000313" key="3">
    <source>
        <dbReference type="Proteomes" id="UP000198406"/>
    </source>
</evidence>
<gene>
    <name evidence="2" type="ORF">FisN_5Hh444</name>
</gene>
<dbReference type="OrthoDB" id="42799at2759"/>